<accession>A0A2S4VJU7</accession>
<dbReference type="VEuPathDB" id="FungiDB:PSHT_15099"/>
<reference evidence="2" key="1">
    <citation type="submission" date="2017-12" db="EMBL/GenBank/DDBJ databases">
        <title>Gene loss provides genomic basis for host adaptation in cereal stripe rust fungi.</title>
        <authorList>
            <person name="Xia C."/>
        </authorList>
    </citation>
    <scope>NUCLEOTIDE SEQUENCE [LARGE SCALE GENOMIC DNA]</scope>
    <source>
        <strain evidence="2">93-210</strain>
    </source>
</reference>
<dbReference type="Proteomes" id="UP000239156">
    <property type="component" value="Unassembled WGS sequence"/>
</dbReference>
<feature type="region of interest" description="Disordered" evidence="1">
    <location>
        <begin position="231"/>
        <end position="273"/>
    </location>
</feature>
<feature type="compositionally biased region" description="Acidic residues" evidence="1">
    <location>
        <begin position="207"/>
        <end position="220"/>
    </location>
</feature>
<evidence type="ECO:0000313" key="3">
    <source>
        <dbReference type="Proteomes" id="UP000239156"/>
    </source>
</evidence>
<proteinExistence type="predicted"/>
<evidence type="ECO:0000256" key="1">
    <source>
        <dbReference type="SAM" id="MobiDB-lite"/>
    </source>
</evidence>
<feature type="region of interest" description="Disordered" evidence="1">
    <location>
        <begin position="716"/>
        <end position="758"/>
    </location>
</feature>
<evidence type="ECO:0000313" key="2">
    <source>
        <dbReference type="EMBL" id="POW09630.1"/>
    </source>
</evidence>
<feature type="non-terminal residue" evidence="2">
    <location>
        <position position="1"/>
    </location>
</feature>
<protein>
    <submittedName>
        <fullName evidence="2">Uncharacterized protein</fullName>
    </submittedName>
</protein>
<comment type="caution">
    <text evidence="2">The sequence shown here is derived from an EMBL/GenBank/DDBJ whole genome shotgun (WGS) entry which is preliminary data.</text>
</comment>
<name>A0A2S4VJU7_9BASI</name>
<sequence length="990" mass="114209">SSSAMKTIVDLPLEVLEVIIDELAQKDRSQWNSSTPDISGEVQSGRKMVQNLRLVCRKWADWIYVHHLYREMIFGDITRTCHFIRHIANRPSHLPRAKIKNLRLICIWTRGPRPPLYHHETENDPALYGIWRSRQWINSHLVASLVELFSDTIFELELSFWNILSFPERTLKAIGSIENLHTLKIGHERRLEHCDRPIRRTPRSFPFDEEDEDDDDDDGFEEELTEHHKHLDIDQEFESDATSDDDDFTFHHRHHYPDSDNDNPADFHTSPRDMGQVKSKLDYEGLISLIVTTQKLVSLDLSNMRPIHLRKPIESGLYHNQIPAITHLEVNMRGQTLSRLIHLSLLLKPTLKVLSFSYAGEPPSENLVPVFKNLSPTLEGLFITDPEHLLGEITQLEFPKLRVFRTLIWEDSLIDLFKTPMFTSAPLQILGIFWGFRLSPKFTGNPFCTLASLKKLVTCKDSPDHSLAQIYLDACDANGIQVVYREKYQNKDIPTIMLKKMSGHGFAQNSHMSKCDNASKSVWSGLWSPEGFRRIPVTGTRSRILMSSLATCLADQQTAEANPQKQVSSYIDKSSPTMKTIVDLPSEVFEFIIDELAQGRRTQWTSSNPDVTDWVKSGRKVIKQLRLVCRKWADWIYVHHLYREMIFGDIERTAHFIRHITNRPSHLPRAQIKHLRLICDRPVRRTPRSFPFDEEDEDDDDDDGFEEELAEHHKHLDIDQEFESDATSDDDDFTFHHRHHYPDSDNDNPADFHTSPRDMGQVKSKLDYEGLISLIVTTQKLVSLDLGNMRPIHLRKPIESGLYHNQMIKIPAITHLEVNMRGQTLSRLIHLSLLLKPTLKVLSFSYAGEPPSVNLVPVFKNLSPTLEGLFITDPEHLLGEITQLEFPKLRVFRTLIWEDFFIDLFKTPMFTSAPLQILGIFWGFRLSPKFTGNPFCTLVSLKKLVTCKDSPDHSLAQIYLDACDANGIQVVYREKYQNKDIPTIMGSPPD</sequence>
<keyword evidence="3" id="KW-1185">Reference proteome</keyword>
<feature type="compositionally biased region" description="Acidic residues" evidence="1">
    <location>
        <begin position="719"/>
        <end position="732"/>
    </location>
</feature>
<dbReference type="EMBL" id="PKSL01000053">
    <property type="protein sequence ID" value="POW09630.1"/>
    <property type="molecule type" value="Genomic_DNA"/>
</dbReference>
<gene>
    <name evidence="2" type="ORF">PSTT_06676</name>
</gene>
<feature type="compositionally biased region" description="Acidic residues" evidence="1">
    <location>
        <begin position="234"/>
        <end position="247"/>
    </location>
</feature>
<dbReference type="AlphaFoldDB" id="A0A2S4VJU7"/>
<organism evidence="2 3">
    <name type="scientific">Puccinia striiformis</name>
    <dbReference type="NCBI Taxonomy" id="27350"/>
    <lineage>
        <taxon>Eukaryota</taxon>
        <taxon>Fungi</taxon>
        <taxon>Dikarya</taxon>
        <taxon>Basidiomycota</taxon>
        <taxon>Pucciniomycotina</taxon>
        <taxon>Pucciniomycetes</taxon>
        <taxon>Pucciniales</taxon>
        <taxon>Pucciniaceae</taxon>
        <taxon>Puccinia</taxon>
    </lineage>
</organism>
<dbReference type="VEuPathDB" id="FungiDB:PSTT_06676"/>
<feature type="region of interest" description="Disordered" evidence="1">
    <location>
        <begin position="201"/>
        <end position="220"/>
    </location>
</feature>